<name>A0AAD2D8X7_EUPCR</name>
<sequence>MDKIPCRFDMNSEKSSSAAFEVEANLNTLLPFVPVENLGELNLGEQKFNPQELSEFDLPPAPLHHFNSEDNTPREGMGGNNDSNMVQISETNNDFINLPLQNLPEFASTSFNQKAEEGSSIKNRFSLITHEDKEAPPLKGMNKVESMPMIFQRNDGASQPHFDLNLKGTKPAVSNFYQDLVLEDSDDSDGKSPCNSLNTGRFQFAQKINEGSATFLVNDLVEVEKRKAQHSKSIMDSNPCDPIFNEKDRFVLNDFSHGPTQDPSANMALDRFESNTADGIKEKHESHINLPQISQLLPSLPTHQAEKSVKGTHSRHISVEAQTQNEKLPNMTPNFLETDKYLDNKSFDAPIEVALPRQLHEESSKSIKGKTRDGSTKGDIPNQDQAERFISINCKDQSVSPQEINGRMPSKQSSDESHLDQKMQESTPEPVHFHDHQNEVPFLQTEVRQEDQKISENSTDRKANQGLLQNDEYINQDYNSNDNIPSEDGYKSSKSLIKKKSLKEVKIKITGRFEESVYEGKNSFSQPEDGKNYIGQDIHNSKDETPPSRFQEFERPCGVKKHVNNITKQNSVNLTSGIMMPLSGKSHEEDCAQENRFIGNQTSKVRNHKSFGPKSLENQNRFKMTKSPTLNFEDRKGLNFHARDYEGRHDETPCPESSHGYPSSKHSEEVDQPQIEEEKQSFAQDTKTIVSNRGSNRIRGGAVTQGFMGFDKRKPDIKKYQQENIEKTEKYTQQNDYQSYPAIQHPQIYGRYENVHRSPYGYIHPYEAQNEMGDSKEEPNYNMIHASYIHNFQSRTSDYLNTMSEMMSTMCAYNSKNFKIMMDSHTQIMSKLLDKVNSPKRPKNTHESNKDD</sequence>
<feature type="compositionally biased region" description="Polar residues" evidence="1">
    <location>
        <begin position="681"/>
        <end position="695"/>
    </location>
</feature>
<gene>
    <name evidence="2" type="ORF">ECRASSUSDP1_LOCUS25248</name>
</gene>
<dbReference type="EMBL" id="CAMPGE010026038">
    <property type="protein sequence ID" value="CAI2383738.1"/>
    <property type="molecule type" value="Genomic_DNA"/>
</dbReference>
<feature type="compositionally biased region" description="Basic and acidic residues" evidence="1">
    <location>
        <begin position="358"/>
        <end position="376"/>
    </location>
</feature>
<feature type="compositionally biased region" description="Basic and acidic residues" evidence="1">
    <location>
        <begin position="539"/>
        <end position="549"/>
    </location>
</feature>
<accession>A0AAD2D8X7</accession>
<dbReference type="Proteomes" id="UP001295684">
    <property type="component" value="Unassembled WGS sequence"/>
</dbReference>
<organism evidence="2 3">
    <name type="scientific">Euplotes crassus</name>
    <dbReference type="NCBI Taxonomy" id="5936"/>
    <lineage>
        <taxon>Eukaryota</taxon>
        <taxon>Sar</taxon>
        <taxon>Alveolata</taxon>
        <taxon>Ciliophora</taxon>
        <taxon>Intramacronucleata</taxon>
        <taxon>Spirotrichea</taxon>
        <taxon>Hypotrichia</taxon>
        <taxon>Euplotida</taxon>
        <taxon>Euplotidae</taxon>
        <taxon>Moneuplotes</taxon>
    </lineage>
</organism>
<reference evidence="2" key="1">
    <citation type="submission" date="2023-07" db="EMBL/GenBank/DDBJ databases">
        <authorList>
            <consortium name="AG Swart"/>
            <person name="Singh M."/>
            <person name="Singh A."/>
            <person name="Seah K."/>
            <person name="Emmerich C."/>
        </authorList>
    </citation>
    <scope>NUCLEOTIDE SEQUENCE</scope>
    <source>
        <strain evidence="2">DP1</strain>
    </source>
</reference>
<evidence type="ECO:0000313" key="2">
    <source>
        <dbReference type="EMBL" id="CAI2383738.1"/>
    </source>
</evidence>
<dbReference type="AlphaFoldDB" id="A0AAD2D8X7"/>
<feature type="compositionally biased region" description="Basic and acidic residues" evidence="1">
    <location>
        <begin position="413"/>
        <end position="423"/>
    </location>
</feature>
<feature type="region of interest" description="Disordered" evidence="1">
    <location>
        <begin position="833"/>
        <end position="852"/>
    </location>
</feature>
<protein>
    <submittedName>
        <fullName evidence="2">Uncharacterized protein</fullName>
    </submittedName>
</protein>
<feature type="region of interest" description="Disordered" evidence="1">
    <location>
        <begin position="447"/>
        <end position="471"/>
    </location>
</feature>
<feature type="compositionally biased region" description="Basic and acidic residues" evidence="1">
    <location>
        <begin position="447"/>
        <end position="463"/>
    </location>
</feature>
<comment type="caution">
    <text evidence="2">The sequence shown here is derived from an EMBL/GenBank/DDBJ whole genome shotgun (WGS) entry which is preliminary data.</text>
</comment>
<evidence type="ECO:0000256" key="1">
    <source>
        <dbReference type="SAM" id="MobiDB-lite"/>
    </source>
</evidence>
<feature type="region of interest" description="Disordered" evidence="1">
    <location>
        <begin position="645"/>
        <end position="701"/>
    </location>
</feature>
<feature type="compositionally biased region" description="Polar residues" evidence="1">
    <location>
        <begin position="394"/>
        <end position="403"/>
    </location>
</feature>
<feature type="region of interest" description="Disordered" evidence="1">
    <location>
        <begin position="518"/>
        <end position="549"/>
    </location>
</feature>
<evidence type="ECO:0000313" key="3">
    <source>
        <dbReference type="Proteomes" id="UP001295684"/>
    </source>
</evidence>
<feature type="region of interest" description="Disordered" evidence="1">
    <location>
        <begin position="356"/>
        <end position="433"/>
    </location>
</feature>
<proteinExistence type="predicted"/>
<keyword evidence="3" id="KW-1185">Reference proteome</keyword>